<dbReference type="InterPro" id="IPR017853">
    <property type="entry name" value="GH"/>
</dbReference>
<feature type="domain" description="Glycosyl hydrolase family 13 catalytic" evidence="1">
    <location>
        <begin position="21"/>
        <end position="707"/>
    </location>
</feature>
<proteinExistence type="predicted"/>
<comment type="caution">
    <text evidence="2">The sequence shown here is derived from an EMBL/GenBank/DDBJ whole genome shotgun (WGS) entry which is preliminary data.</text>
</comment>
<dbReference type="Proteomes" id="UP000578686">
    <property type="component" value="Unassembled WGS sequence"/>
</dbReference>
<dbReference type="RefSeq" id="WP_167970907.1">
    <property type="nucleotide sequence ID" value="NZ_BHZG01000030.1"/>
</dbReference>
<sequence length="833" mass="89336">MTPTPVAPSDGARPAPPPAVPTATYRLQLRPEFPFSAAERLVPHLARLGVSHLHLSPVLEAAAGSAHGYDVTRHDLVRPEIGGEDGLRALARTAAAHGLALVADLVPNHMAVPSPAAPGDPLWDVLLHGRGSRHARWFDIDWEAGGGRLLLPVLGGPVGTELASLRVADGELRLGDHLRLPLREGTAQLPLPELLDAQHYRLAWWRLARTELNYRRFFTVNELIALRVEDPEVFEATHRTVLRLVAEGVIAGLRVDHPDGLADPAGYFRRLAERAGGIWTVAEKILARGEQLPLDWRVAGTTGYDALHHIDGVLTDGAGLDRLTEQYRERSGAPADRGGAWEATVRRATGDVVRGDLAAEVTRLTRTASRICAADPTQRLRDHAPWALRAAIEGVLAALPVYRPYVPAAGPPTPADEVLLRAAADEARAAFTVPEEAEAVAVVRELALGRLGSGGGREDFRARFAQTSAALRAKSVEDRAFYRWTPLLSACEVGGEPGDPVVAPEEFHAFCERRQRDWPASGTVLSTHDTKRSADVRAVLLALSEHPEAWERALPRLSEEAERAGTRPPDAHLAWSVWQNALGLGVPDPERLGGAALKSAREAALRTGWTEPDTAYERALAQFVKAGPCGTAAPLLASLREELAESTRAATLAQTLLHLTMPGVPDLYQGTETLAPALVDPDNRRPVAFPEAELRAVYAEASSDGAPSHRGSGGPDDLATEKLRLTAAALRLRRDHPEWFGPGGEYRAVAADGPLGEHCLAFTRAGRVLTVVTRLSRGVGRRGGWQDTALAVPPGVWTDRTTGRVLTVGEADTGVPVAELLAGAPVALLVRTG</sequence>
<dbReference type="GO" id="GO:0047470">
    <property type="term" value="F:(1,4)-alpha-D-glucan 1-alpha-D-glucosylmutase activity"/>
    <property type="evidence" value="ECO:0007669"/>
    <property type="project" value="TreeGrafter"/>
</dbReference>
<evidence type="ECO:0000313" key="3">
    <source>
        <dbReference type="Proteomes" id="UP000578686"/>
    </source>
</evidence>
<dbReference type="Gene3D" id="1.10.10.470">
    <property type="entry name" value="Maltooligosyl trehalose synthase, domain 4"/>
    <property type="match status" value="1"/>
</dbReference>
<keyword evidence="3" id="KW-1185">Reference proteome</keyword>
<evidence type="ECO:0000259" key="1">
    <source>
        <dbReference type="SMART" id="SM00642"/>
    </source>
</evidence>
<dbReference type="SUPFAM" id="SSF51445">
    <property type="entry name" value="(Trans)glycosidases"/>
    <property type="match status" value="1"/>
</dbReference>
<dbReference type="Gene3D" id="3.20.20.80">
    <property type="entry name" value="Glycosidases"/>
    <property type="match status" value="3"/>
</dbReference>
<dbReference type="GO" id="GO:0030980">
    <property type="term" value="P:alpha-glucan catabolic process"/>
    <property type="evidence" value="ECO:0007669"/>
    <property type="project" value="TreeGrafter"/>
</dbReference>
<dbReference type="InterPro" id="IPR006047">
    <property type="entry name" value="GH13_cat_dom"/>
</dbReference>
<reference evidence="2 3" key="1">
    <citation type="submission" date="2020-03" db="EMBL/GenBank/DDBJ databases">
        <title>Draft genome of Streptomyces sp. ventii, isolated from the Axial Seamount in the Pacific Ocean, and resequencing of the two type strains Streptomyces lonarensis strain NCL 716 and Streptomyces bohaiensis strain 11A07.</title>
        <authorList>
            <person name="Loughran R.M."/>
            <person name="Pfannmuller K.M."/>
            <person name="Wasson B.J."/>
            <person name="Deadmond M.C."/>
            <person name="Paddock B.E."/>
            <person name="Koyack M.J."/>
            <person name="Gallegos D.A."/>
            <person name="Mitchell E.A."/>
            <person name="Ushijima B."/>
            <person name="Saw J.H."/>
            <person name="Mcphail K.L."/>
            <person name="Videau P."/>
        </authorList>
    </citation>
    <scope>NUCLEOTIDE SEQUENCE [LARGE SCALE GENOMIC DNA]</scope>
    <source>
        <strain evidence="2 3">NCL716</strain>
    </source>
</reference>
<dbReference type="CDD" id="cd11336">
    <property type="entry name" value="AmyAc_MTSase"/>
    <property type="match status" value="1"/>
</dbReference>
<dbReference type="EMBL" id="JAAVJD010000097">
    <property type="protein sequence ID" value="NJQ06626.1"/>
    <property type="molecule type" value="Genomic_DNA"/>
</dbReference>
<dbReference type="SMART" id="SM00642">
    <property type="entry name" value="Aamy"/>
    <property type="match status" value="1"/>
</dbReference>
<dbReference type="AlphaFoldDB" id="A0A7X6HZH5"/>
<dbReference type="PANTHER" id="PTHR10357:SF216">
    <property type="entry name" value="MALTOOLIGOSYL TREHALOSE SYNTHASE-RELATED"/>
    <property type="match status" value="1"/>
</dbReference>
<gene>
    <name evidence="2" type="primary">treY</name>
    <name evidence="2" type="ORF">HCN56_13800</name>
</gene>
<dbReference type="PANTHER" id="PTHR10357">
    <property type="entry name" value="ALPHA-AMYLASE FAMILY MEMBER"/>
    <property type="match status" value="1"/>
</dbReference>
<evidence type="ECO:0000313" key="2">
    <source>
        <dbReference type="EMBL" id="NJQ06626.1"/>
    </source>
</evidence>
<protein>
    <submittedName>
        <fullName evidence="2">Malto-oligosyltrehalose synthase</fullName>
    </submittedName>
</protein>
<dbReference type="InterPro" id="IPR012767">
    <property type="entry name" value="Trehalose_TreY"/>
</dbReference>
<accession>A0A7X6HZH5</accession>
<dbReference type="GO" id="GO:0005992">
    <property type="term" value="P:trehalose biosynthetic process"/>
    <property type="evidence" value="ECO:0007669"/>
    <property type="project" value="TreeGrafter"/>
</dbReference>
<dbReference type="NCBIfam" id="TIGR02401">
    <property type="entry name" value="trehalose_TreY"/>
    <property type="match status" value="1"/>
</dbReference>
<dbReference type="InterPro" id="IPR013797">
    <property type="entry name" value="Maltooligo_trehalose_synth_4"/>
</dbReference>
<dbReference type="Pfam" id="PF00128">
    <property type="entry name" value="Alpha-amylase"/>
    <property type="match status" value="1"/>
</dbReference>
<name>A0A7X6HZH5_9ACTN</name>
<organism evidence="2 3">
    <name type="scientific">Streptomyces lonarensis</name>
    <dbReference type="NCBI Taxonomy" id="700599"/>
    <lineage>
        <taxon>Bacteria</taxon>
        <taxon>Bacillati</taxon>
        <taxon>Actinomycetota</taxon>
        <taxon>Actinomycetes</taxon>
        <taxon>Kitasatosporales</taxon>
        <taxon>Streptomycetaceae</taxon>
        <taxon>Streptomyces</taxon>
    </lineage>
</organism>